<dbReference type="EMBL" id="CP002581">
    <property type="protein sequence ID" value="AJK50680.1"/>
    <property type="molecule type" value="Genomic_DNA"/>
</dbReference>
<feature type="compositionally biased region" description="Basic and acidic residues" evidence="1">
    <location>
        <begin position="156"/>
        <end position="171"/>
    </location>
</feature>
<dbReference type="Pfam" id="PF13801">
    <property type="entry name" value="Metal_resist"/>
    <property type="match status" value="1"/>
</dbReference>
<keyword evidence="2" id="KW-0812">Transmembrane</keyword>
<keyword evidence="2" id="KW-1133">Transmembrane helix</keyword>
<gene>
    <name evidence="3" type="ORF">BGL_2c26260</name>
</gene>
<organism evidence="3 4">
    <name type="scientific">Burkholderia plantarii</name>
    <dbReference type="NCBI Taxonomy" id="41899"/>
    <lineage>
        <taxon>Bacteria</taxon>
        <taxon>Pseudomonadati</taxon>
        <taxon>Pseudomonadota</taxon>
        <taxon>Betaproteobacteria</taxon>
        <taxon>Burkholderiales</taxon>
        <taxon>Burkholderiaceae</taxon>
        <taxon>Burkholderia</taxon>
    </lineage>
</organism>
<evidence type="ECO:0000256" key="1">
    <source>
        <dbReference type="SAM" id="MobiDB-lite"/>
    </source>
</evidence>
<keyword evidence="4" id="KW-1185">Reference proteome</keyword>
<dbReference type="InterPro" id="IPR025961">
    <property type="entry name" value="Metal_resist"/>
</dbReference>
<dbReference type="Proteomes" id="UP000031838">
    <property type="component" value="Chromosome 2"/>
</dbReference>
<name>A0A0B6SBL9_BURPL</name>
<evidence type="ECO:0000313" key="3">
    <source>
        <dbReference type="EMBL" id="AJK50680.1"/>
    </source>
</evidence>
<feature type="region of interest" description="Disordered" evidence="1">
    <location>
        <begin position="138"/>
        <end position="171"/>
    </location>
</feature>
<dbReference type="KEGG" id="bgp:BGL_2c26260"/>
<dbReference type="HOGENOM" id="CLU_108824_0_0_4"/>
<protein>
    <submittedName>
        <fullName evidence="3">Putative membrane protein</fullName>
    </submittedName>
</protein>
<reference evidence="3 4" key="2">
    <citation type="journal article" date="2016" name="Appl. Microbiol. Biotechnol.">
        <title>Mutations improving production and secretion of extracellular lipase by Burkholderia glumae PG1.</title>
        <authorList>
            <person name="Knapp A."/>
            <person name="Voget S."/>
            <person name="Gao R."/>
            <person name="Zaburannyi N."/>
            <person name="Krysciak D."/>
            <person name="Breuer M."/>
            <person name="Hauer B."/>
            <person name="Streit W.R."/>
            <person name="Muller R."/>
            <person name="Daniel R."/>
            <person name="Jaeger K.E."/>
        </authorList>
    </citation>
    <scope>NUCLEOTIDE SEQUENCE [LARGE SCALE GENOMIC DNA]</scope>
    <source>
        <strain evidence="3 4">PG1</strain>
    </source>
</reference>
<dbReference type="OrthoDB" id="8636739at2"/>
<dbReference type="RefSeq" id="WP_042628917.1">
    <property type="nucleotide sequence ID" value="NZ_CP002581.1"/>
</dbReference>
<reference evidence="4" key="1">
    <citation type="submission" date="2011-03" db="EMBL/GenBank/DDBJ databases">
        <authorList>
            <person name="Voget S."/>
            <person name="Streit W.R."/>
            <person name="Jaeger K.E."/>
            <person name="Daniel R."/>
        </authorList>
    </citation>
    <scope>NUCLEOTIDE SEQUENCE [LARGE SCALE GENOMIC DNA]</scope>
    <source>
        <strain evidence="4">PG1</strain>
    </source>
</reference>
<sequence length="171" mass="18811">MNGRTPTLLLAASIVLNVFLLGAIAGGAYQWYARQHGAGGAHAPKVALRFAAEALPAERQREFTEALKAARRDARVYAREGRDGRRDVLDLLAMPQLDRPALDEALARTREADMRLRAQVESSVADFAASLTPEERQRFVDGLRHSGQWRQPAAKNAREKNAHDASARDGD</sequence>
<feature type="transmembrane region" description="Helical" evidence="2">
    <location>
        <begin position="7"/>
        <end position="32"/>
    </location>
</feature>
<evidence type="ECO:0000256" key="2">
    <source>
        <dbReference type="SAM" id="Phobius"/>
    </source>
</evidence>
<accession>A0A0B6SBL9</accession>
<keyword evidence="2" id="KW-0472">Membrane</keyword>
<evidence type="ECO:0000313" key="4">
    <source>
        <dbReference type="Proteomes" id="UP000031838"/>
    </source>
</evidence>
<proteinExistence type="predicted"/>
<dbReference type="AlphaFoldDB" id="A0A0B6SBL9"/>